<dbReference type="OrthoDB" id="4367319at2"/>
<feature type="region of interest" description="Disordered" evidence="1">
    <location>
        <begin position="1"/>
        <end position="24"/>
    </location>
</feature>
<accession>A0A5B8J6K0</accession>
<name>A0A5B8J6K0_9ACTN</name>
<dbReference type="AlphaFoldDB" id="A0A5B8J6K0"/>
<feature type="compositionally biased region" description="Basic residues" evidence="1">
    <location>
        <begin position="1"/>
        <end position="11"/>
    </location>
</feature>
<dbReference type="Proteomes" id="UP000320580">
    <property type="component" value="Chromosome"/>
</dbReference>
<evidence type="ECO:0000256" key="1">
    <source>
        <dbReference type="SAM" id="MobiDB-lite"/>
    </source>
</evidence>
<sequence length="204" mass="22279">MELRALQRRKRDTTVKTRVAGRPKGKPSYGFPYVRVVTGGKIDRIALHPHASVGHLAVMYGERAGGNPRQPTSPKNILLSEAALGCLMHRRRPVIDQDGNPVRLCEGPWDRSTHEALKHCPEVRDTPFKGRRSGREYLLTEVALCGLCGNRLYTQSSADVPPRYVCTARNKGWLSPALPTRTPVLGGASPAGGQPLSFLVPQAG</sequence>
<gene>
    <name evidence="2" type="ORF">FQU76_03075</name>
</gene>
<dbReference type="RefSeq" id="WP_146478971.1">
    <property type="nucleotide sequence ID" value="NZ_CP042266.1"/>
</dbReference>
<reference evidence="2 3" key="1">
    <citation type="submission" date="2019-07" db="EMBL/GenBank/DDBJ databases">
        <authorList>
            <person name="Zhu P."/>
        </authorList>
    </citation>
    <scope>NUCLEOTIDE SEQUENCE [LARGE SCALE GENOMIC DNA]</scope>
    <source>
        <strain evidence="2 3">SSL-25</strain>
    </source>
</reference>
<proteinExistence type="predicted"/>
<evidence type="ECO:0008006" key="4">
    <source>
        <dbReference type="Google" id="ProtNLM"/>
    </source>
</evidence>
<dbReference type="EMBL" id="CP042266">
    <property type="protein sequence ID" value="QDY75661.1"/>
    <property type="molecule type" value="Genomic_DNA"/>
</dbReference>
<keyword evidence="3" id="KW-1185">Reference proteome</keyword>
<organism evidence="2 3">
    <name type="scientific">Streptomyces qinzhouensis</name>
    <dbReference type="NCBI Taxonomy" id="2599401"/>
    <lineage>
        <taxon>Bacteria</taxon>
        <taxon>Bacillati</taxon>
        <taxon>Actinomycetota</taxon>
        <taxon>Actinomycetes</taxon>
        <taxon>Kitasatosporales</taxon>
        <taxon>Streptomycetaceae</taxon>
        <taxon>Streptomyces</taxon>
    </lineage>
</organism>
<evidence type="ECO:0000313" key="2">
    <source>
        <dbReference type="EMBL" id="QDY75661.1"/>
    </source>
</evidence>
<evidence type="ECO:0000313" key="3">
    <source>
        <dbReference type="Proteomes" id="UP000320580"/>
    </source>
</evidence>
<dbReference type="KEGG" id="sqz:FQU76_03075"/>
<protein>
    <recommendedName>
        <fullName evidence="4">Recombinase domain-containing protein</fullName>
    </recommendedName>
</protein>